<evidence type="ECO:0000313" key="2">
    <source>
        <dbReference type="EMBL" id="KAK5694591.1"/>
    </source>
</evidence>
<dbReference type="PANTHER" id="PTHR35391">
    <property type="entry name" value="C2H2-TYPE DOMAIN-CONTAINING PROTEIN-RELATED"/>
    <property type="match status" value="1"/>
</dbReference>
<dbReference type="Proteomes" id="UP001310594">
    <property type="component" value="Unassembled WGS sequence"/>
</dbReference>
<evidence type="ECO:0000259" key="1">
    <source>
        <dbReference type="Pfam" id="PF26082"/>
    </source>
</evidence>
<dbReference type="PANTHER" id="PTHR35391:SF7">
    <property type="entry name" value="C2H2-TYPE DOMAIN-CONTAINING PROTEIN"/>
    <property type="match status" value="1"/>
</dbReference>
<protein>
    <recommendedName>
        <fullName evidence="1">Oxidoreductase acuF-like C2H2 type zinc-finger domain-containing protein</fullName>
    </recommendedName>
</protein>
<organism evidence="2 3">
    <name type="scientific">Elasticomyces elasticus</name>
    <dbReference type="NCBI Taxonomy" id="574655"/>
    <lineage>
        <taxon>Eukaryota</taxon>
        <taxon>Fungi</taxon>
        <taxon>Dikarya</taxon>
        <taxon>Ascomycota</taxon>
        <taxon>Pezizomycotina</taxon>
        <taxon>Dothideomycetes</taxon>
        <taxon>Dothideomycetidae</taxon>
        <taxon>Mycosphaerellales</taxon>
        <taxon>Teratosphaeriaceae</taxon>
        <taxon>Elasticomyces</taxon>
    </lineage>
</organism>
<gene>
    <name evidence="2" type="ORF">LTR97_009181</name>
</gene>
<dbReference type="EMBL" id="JAVRQU010000015">
    <property type="protein sequence ID" value="KAK5694591.1"/>
    <property type="molecule type" value="Genomic_DNA"/>
</dbReference>
<dbReference type="Pfam" id="PF26082">
    <property type="entry name" value="zf-C2H2_AcuF"/>
    <property type="match status" value="1"/>
</dbReference>
<dbReference type="AlphaFoldDB" id="A0AAN7W5A3"/>
<feature type="domain" description="Oxidoreductase acuF-like C2H2 type zinc-finger" evidence="1">
    <location>
        <begin position="318"/>
        <end position="338"/>
    </location>
</feature>
<name>A0AAN7W5A3_9PEZI</name>
<proteinExistence type="predicted"/>
<sequence length="338" mass="38051">MANQEMYSISALSLQIIELFKKVEVPTIDSLNVGQENVTAKLRDESERFMLWTGNLGALHSSVDPRSLAYRVRSAPEVHRRTTDLLQELEDLLGEGVKLYTSDSNVNSQKPAAHDLLDDEALILELSDLATSHECKDSWLIASISDTIARLFKISTLLARFTSKDRFAKAESARLPELDVRYDVAHMHGKFATCQAEHWLLDRLGTANAKRRQTTIYCREHREKLAELPNIRKETTTILPVPDKVSTVQPYHELAPKTQSSRPSVMLTTASTLKPVHTFPIDDGFDDSRSFSTMATSLTSSQHTLKIPALADVGKVSEPFECPYCYTMQRFNGPLSWR</sequence>
<reference evidence="2" key="1">
    <citation type="submission" date="2023-08" db="EMBL/GenBank/DDBJ databases">
        <title>Black Yeasts Isolated from many extreme environments.</title>
        <authorList>
            <person name="Coleine C."/>
            <person name="Stajich J.E."/>
            <person name="Selbmann L."/>
        </authorList>
    </citation>
    <scope>NUCLEOTIDE SEQUENCE</scope>
    <source>
        <strain evidence="2">CCFEE 5810</strain>
    </source>
</reference>
<evidence type="ECO:0000313" key="3">
    <source>
        <dbReference type="Proteomes" id="UP001310594"/>
    </source>
</evidence>
<dbReference type="InterPro" id="IPR058925">
    <property type="entry name" value="zf-C2H2_AcuF"/>
</dbReference>
<accession>A0AAN7W5A3</accession>
<comment type="caution">
    <text evidence="2">The sequence shown here is derived from an EMBL/GenBank/DDBJ whole genome shotgun (WGS) entry which is preliminary data.</text>
</comment>